<dbReference type="PANTHER" id="PTHR12526:SF638">
    <property type="entry name" value="SPORE COAT PROTEIN SA"/>
    <property type="match status" value="1"/>
</dbReference>
<dbReference type="Gene3D" id="3.40.50.2000">
    <property type="entry name" value="Glycogen Phosphorylase B"/>
    <property type="match status" value="2"/>
</dbReference>
<dbReference type="EMBL" id="DXHV01000077">
    <property type="protein sequence ID" value="HIW01293.1"/>
    <property type="molecule type" value="Genomic_DNA"/>
</dbReference>
<dbReference type="AlphaFoldDB" id="A0A9D1TQ31"/>
<evidence type="ECO:0000259" key="1">
    <source>
        <dbReference type="Pfam" id="PF13477"/>
    </source>
</evidence>
<dbReference type="Pfam" id="PF13692">
    <property type="entry name" value="Glyco_trans_1_4"/>
    <property type="match status" value="1"/>
</dbReference>
<dbReference type="GO" id="GO:0016757">
    <property type="term" value="F:glycosyltransferase activity"/>
    <property type="evidence" value="ECO:0007669"/>
    <property type="project" value="UniProtKB-ARBA"/>
</dbReference>
<protein>
    <submittedName>
        <fullName evidence="2">Glycosyltransferase family 4 protein</fullName>
    </submittedName>
</protein>
<dbReference type="SUPFAM" id="SSF53756">
    <property type="entry name" value="UDP-Glycosyltransferase/glycogen phosphorylase"/>
    <property type="match status" value="1"/>
</dbReference>
<gene>
    <name evidence="2" type="ORF">H9894_08940</name>
</gene>
<evidence type="ECO:0000313" key="2">
    <source>
        <dbReference type="EMBL" id="HIW01293.1"/>
    </source>
</evidence>
<dbReference type="Pfam" id="PF13477">
    <property type="entry name" value="Glyco_trans_4_2"/>
    <property type="match status" value="1"/>
</dbReference>
<name>A0A9D1TQ31_9BACT</name>
<feature type="domain" description="Glycosyltransferase subfamily 4-like N-terminal" evidence="1">
    <location>
        <begin position="2"/>
        <end position="153"/>
    </location>
</feature>
<dbReference type="PANTHER" id="PTHR12526">
    <property type="entry name" value="GLYCOSYLTRANSFERASE"/>
    <property type="match status" value="1"/>
</dbReference>
<dbReference type="CDD" id="cd03808">
    <property type="entry name" value="GT4_CapM-like"/>
    <property type="match status" value="1"/>
</dbReference>
<sequence length="385" mass="42907">MRICVLGNQSRAVFLFWRVLMNEARARGHSVLCLVPQGDEKSDKDIEDLGVSIRHYSLDRKGINPLRDVRTFLDLKRIFHEEQIDLLFATTIKPVIYGCIAARLADIPHVYATITGLGYAFEADSFLKKIVHAVSVVLYRTALSRIEGVFFQNRDDARLFRSCGILTDASRVLFARGTGVDTARFPVQPLPDTSQGLVFLTVGRLLIAKGFCEFAEAARRVKKKYPQCRFQILGPREQGLGSISDERLQQWKEEGAVEYLGATSDVVPYVRNCHVVVLASWREGIPTAIMEAMSMGRACLVTDVPGCREAVTDGDNGFLVPDKDPAALAEAMERFICQPELLQTMGKRGRELAEQTFDAHVVATGILQDMHVPASPFEGNNHHDK</sequence>
<dbReference type="Proteomes" id="UP000886752">
    <property type="component" value="Unassembled WGS sequence"/>
</dbReference>
<dbReference type="InterPro" id="IPR028098">
    <property type="entry name" value="Glyco_trans_4-like_N"/>
</dbReference>
<proteinExistence type="predicted"/>
<comment type="caution">
    <text evidence="2">The sequence shown here is derived from an EMBL/GenBank/DDBJ whole genome shotgun (WGS) entry which is preliminary data.</text>
</comment>
<accession>A0A9D1TQ31</accession>
<reference evidence="2" key="2">
    <citation type="submission" date="2021-04" db="EMBL/GenBank/DDBJ databases">
        <authorList>
            <person name="Gilroy R."/>
        </authorList>
    </citation>
    <scope>NUCLEOTIDE SEQUENCE</scope>
    <source>
        <strain evidence="2">ChiHecec2B26-446</strain>
    </source>
</reference>
<organism evidence="2 3">
    <name type="scientific">Candidatus Desulfovibrio intestinipullorum</name>
    <dbReference type="NCBI Taxonomy" id="2838536"/>
    <lineage>
        <taxon>Bacteria</taxon>
        <taxon>Pseudomonadati</taxon>
        <taxon>Thermodesulfobacteriota</taxon>
        <taxon>Desulfovibrionia</taxon>
        <taxon>Desulfovibrionales</taxon>
        <taxon>Desulfovibrionaceae</taxon>
        <taxon>Desulfovibrio</taxon>
    </lineage>
</organism>
<reference evidence="2" key="1">
    <citation type="journal article" date="2021" name="PeerJ">
        <title>Extensive microbial diversity within the chicken gut microbiome revealed by metagenomics and culture.</title>
        <authorList>
            <person name="Gilroy R."/>
            <person name="Ravi A."/>
            <person name="Getino M."/>
            <person name="Pursley I."/>
            <person name="Horton D.L."/>
            <person name="Alikhan N.F."/>
            <person name="Baker D."/>
            <person name="Gharbi K."/>
            <person name="Hall N."/>
            <person name="Watson M."/>
            <person name="Adriaenssens E.M."/>
            <person name="Foster-Nyarko E."/>
            <person name="Jarju S."/>
            <person name="Secka A."/>
            <person name="Antonio M."/>
            <person name="Oren A."/>
            <person name="Chaudhuri R.R."/>
            <person name="La Ragione R."/>
            <person name="Hildebrand F."/>
            <person name="Pallen M.J."/>
        </authorList>
    </citation>
    <scope>NUCLEOTIDE SEQUENCE</scope>
    <source>
        <strain evidence="2">ChiHecec2B26-446</strain>
    </source>
</reference>
<evidence type="ECO:0000313" key="3">
    <source>
        <dbReference type="Proteomes" id="UP000886752"/>
    </source>
</evidence>